<proteinExistence type="predicted"/>
<protein>
    <submittedName>
        <fullName evidence="1">Uncharacterized protein</fullName>
    </submittedName>
</protein>
<organism evidence="1 2">
    <name type="scientific">Protopolystoma xenopodis</name>
    <dbReference type="NCBI Taxonomy" id="117903"/>
    <lineage>
        <taxon>Eukaryota</taxon>
        <taxon>Metazoa</taxon>
        <taxon>Spiralia</taxon>
        <taxon>Lophotrochozoa</taxon>
        <taxon>Platyhelminthes</taxon>
        <taxon>Monogenea</taxon>
        <taxon>Polyopisthocotylea</taxon>
        <taxon>Polystomatidea</taxon>
        <taxon>Polystomatidae</taxon>
        <taxon>Protopolystoma</taxon>
    </lineage>
</organism>
<dbReference type="Proteomes" id="UP000784294">
    <property type="component" value="Unassembled WGS sequence"/>
</dbReference>
<evidence type="ECO:0000313" key="1">
    <source>
        <dbReference type="EMBL" id="VEL30347.1"/>
    </source>
</evidence>
<comment type="caution">
    <text evidence="1">The sequence shown here is derived from an EMBL/GenBank/DDBJ whole genome shotgun (WGS) entry which is preliminary data.</text>
</comment>
<dbReference type="AlphaFoldDB" id="A0A448X7V4"/>
<keyword evidence="2" id="KW-1185">Reference proteome</keyword>
<gene>
    <name evidence="1" type="ORF">PXEA_LOCUS23787</name>
</gene>
<sequence length="124" mass="13875">MMVYWTPSVLTDRLPTRVLSQTTCSLHSVLFSSSRGVGRSALLDLVHPLLFLRWSISVGRLRPDRLSCHWTQSEPRLCCCRHGRRFECTTARGGLGTCQAVAQDRGPRGRGADCTELFLQPTQS</sequence>
<dbReference type="EMBL" id="CAAALY010111475">
    <property type="protein sequence ID" value="VEL30347.1"/>
    <property type="molecule type" value="Genomic_DNA"/>
</dbReference>
<name>A0A448X7V4_9PLAT</name>
<accession>A0A448X7V4</accession>
<evidence type="ECO:0000313" key="2">
    <source>
        <dbReference type="Proteomes" id="UP000784294"/>
    </source>
</evidence>
<reference evidence="1" key="1">
    <citation type="submission" date="2018-11" db="EMBL/GenBank/DDBJ databases">
        <authorList>
            <consortium name="Pathogen Informatics"/>
        </authorList>
    </citation>
    <scope>NUCLEOTIDE SEQUENCE</scope>
</reference>